<organism evidence="1 2">
    <name type="scientific">Melastoma candidum</name>
    <dbReference type="NCBI Taxonomy" id="119954"/>
    <lineage>
        <taxon>Eukaryota</taxon>
        <taxon>Viridiplantae</taxon>
        <taxon>Streptophyta</taxon>
        <taxon>Embryophyta</taxon>
        <taxon>Tracheophyta</taxon>
        <taxon>Spermatophyta</taxon>
        <taxon>Magnoliopsida</taxon>
        <taxon>eudicotyledons</taxon>
        <taxon>Gunneridae</taxon>
        <taxon>Pentapetalae</taxon>
        <taxon>rosids</taxon>
        <taxon>malvids</taxon>
        <taxon>Myrtales</taxon>
        <taxon>Melastomataceae</taxon>
        <taxon>Melastomatoideae</taxon>
        <taxon>Melastomateae</taxon>
        <taxon>Melastoma</taxon>
    </lineage>
</organism>
<gene>
    <name evidence="1" type="ORF">MLD38_006303</name>
</gene>
<evidence type="ECO:0000313" key="1">
    <source>
        <dbReference type="EMBL" id="KAI4380075.1"/>
    </source>
</evidence>
<reference evidence="2" key="1">
    <citation type="journal article" date="2023" name="Front. Plant Sci.">
        <title>Chromosomal-level genome assembly of Melastoma candidum provides insights into trichome evolution.</title>
        <authorList>
            <person name="Zhong Y."/>
            <person name="Wu W."/>
            <person name="Sun C."/>
            <person name="Zou P."/>
            <person name="Liu Y."/>
            <person name="Dai S."/>
            <person name="Zhou R."/>
        </authorList>
    </citation>
    <scope>NUCLEOTIDE SEQUENCE [LARGE SCALE GENOMIC DNA]</scope>
</reference>
<comment type="caution">
    <text evidence="1">The sequence shown here is derived from an EMBL/GenBank/DDBJ whole genome shotgun (WGS) entry which is preliminary data.</text>
</comment>
<dbReference type="EMBL" id="CM042882">
    <property type="protein sequence ID" value="KAI4380075.1"/>
    <property type="molecule type" value="Genomic_DNA"/>
</dbReference>
<protein>
    <submittedName>
        <fullName evidence="1">Uncharacterized protein</fullName>
    </submittedName>
</protein>
<keyword evidence="2" id="KW-1185">Reference proteome</keyword>
<name>A0ACB9RMZ5_9MYRT</name>
<proteinExistence type="predicted"/>
<dbReference type="Proteomes" id="UP001057402">
    <property type="component" value="Chromosome 3"/>
</dbReference>
<sequence length="186" mass="21356">MKKGDEWKTASKTNLATVDPVLRTFIGKFVVVYFDDILIYSCNPDEHIEHLRIVFHTLRDEKLYGNLKKPIKQWQGPRNFHDVRIFHGLASFYKRFIRGFCSIAAPLTECLKGDKFEWTSTAQASFERLKECRSEAPVLTLPDLVRMFDVKCNASGVGIGEVLMQEGRPIAYFSEKLNGVKLNYST</sequence>
<evidence type="ECO:0000313" key="2">
    <source>
        <dbReference type="Proteomes" id="UP001057402"/>
    </source>
</evidence>
<accession>A0ACB9RMZ5</accession>